<keyword evidence="1" id="KW-1133">Transmembrane helix</keyword>
<dbReference type="Proteomes" id="UP001589896">
    <property type="component" value="Unassembled WGS sequence"/>
</dbReference>
<feature type="transmembrane region" description="Helical" evidence="1">
    <location>
        <begin position="99"/>
        <end position="124"/>
    </location>
</feature>
<evidence type="ECO:0000313" key="3">
    <source>
        <dbReference type="Proteomes" id="UP001589896"/>
    </source>
</evidence>
<feature type="transmembrane region" description="Helical" evidence="1">
    <location>
        <begin position="14"/>
        <end position="35"/>
    </location>
</feature>
<accession>A0ABV6RS01</accession>
<evidence type="ECO:0000313" key="2">
    <source>
        <dbReference type="EMBL" id="MFC0679760.1"/>
    </source>
</evidence>
<evidence type="ECO:0008006" key="4">
    <source>
        <dbReference type="Google" id="ProtNLM"/>
    </source>
</evidence>
<protein>
    <recommendedName>
        <fullName evidence="4">Ubiquinone biosynthesis protein UbiH</fullName>
    </recommendedName>
</protein>
<name>A0ABV6RS01_9GAMM</name>
<keyword evidence="1" id="KW-0812">Transmembrane</keyword>
<dbReference type="EMBL" id="JBHLTG010000004">
    <property type="protein sequence ID" value="MFC0679760.1"/>
    <property type="molecule type" value="Genomic_DNA"/>
</dbReference>
<dbReference type="RefSeq" id="WP_386670823.1">
    <property type="nucleotide sequence ID" value="NZ_JBHLTG010000004.1"/>
</dbReference>
<comment type="caution">
    <text evidence="2">The sequence shown here is derived from an EMBL/GenBank/DDBJ whole genome shotgun (WGS) entry which is preliminary data.</text>
</comment>
<keyword evidence="3" id="KW-1185">Reference proteome</keyword>
<feature type="transmembrane region" description="Helical" evidence="1">
    <location>
        <begin position="63"/>
        <end position="87"/>
    </location>
</feature>
<gene>
    <name evidence="2" type="ORF">ACFFGH_18120</name>
</gene>
<proteinExistence type="predicted"/>
<organism evidence="2 3">
    <name type="scientific">Lysobacter korlensis</name>
    <dbReference type="NCBI Taxonomy" id="553636"/>
    <lineage>
        <taxon>Bacteria</taxon>
        <taxon>Pseudomonadati</taxon>
        <taxon>Pseudomonadota</taxon>
        <taxon>Gammaproteobacteria</taxon>
        <taxon>Lysobacterales</taxon>
        <taxon>Lysobacteraceae</taxon>
        <taxon>Lysobacter</taxon>
    </lineage>
</organism>
<evidence type="ECO:0000256" key="1">
    <source>
        <dbReference type="SAM" id="Phobius"/>
    </source>
</evidence>
<reference evidence="2 3" key="1">
    <citation type="submission" date="2024-09" db="EMBL/GenBank/DDBJ databases">
        <authorList>
            <person name="Sun Q."/>
            <person name="Mori K."/>
        </authorList>
    </citation>
    <scope>NUCLEOTIDE SEQUENCE [LARGE SCALE GENOMIC DNA]</scope>
    <source>
        <strain evidence="2 3">KCTC 23076</strain>
    </source>
</reference>
<sequence>MNDFFQTALAFPTLLYSVALAVCTIYWVLTATGLVELEGLDGLMAVDGDASAVHSGAGMMAKFGLGGVPLVLVLTVVSFFGWLTTYYVQLLVLQHLPELIRVVAGLLVAVLALVPAVIASAIALKPVRILLDRLRPEPLPPVLGRTGVVSTANVSNDFGMVTVDDGGAGLVLQVRDDGTEQFRRGDRVVLVEYLEGQNAYRVMAESKFLSP</sequence>
<keyword evidence="1" id="KW-0472">Membrane</keyword>